<dbReference type="HOGENOM" id="CLU_068332_0_0_1"/>
<dbReference type="EMBL" id="GL732551">
    <property type="protein sequence ID" value="EFX79547.1"/>
    <property type="molecule type" value="Genomic_DNA"/>
</dbReference>
<dbReference type="KEGG" id="dpx:DAPPUDRAFT_244749"/>
<feature type="region of interest" description="Disordered" evidence="1">
    <location>
        <begin position="263"/>
        <end position="292"/>
    </location>
</feature>
<keyword evidence="3" id="KW-1185">Reference proteome</keyword>
<dbReference type="OrthoDB" id="5971311at2759"/>
<dbReference type="PANTHER" id="PTHR33099:SF7">
    <property type="entry name" value="MYND-TYPE DOMAIN-CONTAINING PROTEIN"/>
    <property type="match status" value="1"/>
</dbReference>
<name>E9GLQ8_DAPPU</name>
<accession>E9GLQ8</accession>
<sequence>MNSSSKIDRKCIAEAVLPSQEPLLDFSAGYVLPDEIALPSIDLEEIGNIDIPLSILDAERLKAFLERQRDAGASPKNFDISSLVIKMLGLPVSKTMDFKAKFDKLMLFEVDGQYTHTFDSANEFGTFGTAILQLPVNGGHDGGNFHVEYNGRKASYEDQVDSHKLSSLSSFYDSCHYVMKPITRGWKLTLVFNLVWTNSTIVMPTDFLVFLKSLKKLEEALISWVPQRKEDVFSTEVRQLLKENVKIPLITRIDDKIVPCNNEKTEDTDIEDSENYENDDNSENESDSDTSDFWYDDETDCHCDQKISTRKCEEENKSILRIVSCSITFTGTTESWLIFSDAALLSTCT</sequence>
<dbReference type="InParanoid" id="E9GLQ8"/>
<dbReference type="PANTHER" id="PTHR33099">
    <property type="entry name" value="FE2OG DIOXYGENASE DOMAIN-CONTAINING PROTEIN"/>
    <property type="match status" value="1"/>
</dbReference>
<proteinExistence type="predicted"/>
<reference evidence="2 3" key="1">
    <citation type="journal article" date="2011" name="Science">
        <title>The ecoresponsive genome of Daphnia pulex.</title>
        <authorList>
            <person name="Colbourne J.K."/>
            <person name="Pfrender M.E."/>
            <person name="Gilbert D."/>
            <person name="Thomas W.K."/>
            <person name="Tucker A."/>
            <person name="Oakley T.H."/>
            <person name="Tokishita S."/>
            <person name="Aerts A."/>
            <person name="Arnold G.J."/>
            <person name="Basu M.K."/>
            <person name="Bauer D.J."/>
            <person name="Caceres C.E."/>
            <person name="Carmel L."/>
            <person name="Casola C."/>
            <person name="Choi J.H."/>
            <person name="Detter J.C."/>
            <person name="Dong Q."/>
            <person name="Dusheyko S."/>
            <person name="Eads B.D."/>
            <person name="Frohlich T."/>
            <person name="Geiler-Samerotte K.A."/>
            <person name="Gerlach D."/>
            <person name="Hatcher P."/>
            <person name="Jogdeo S."/>
            <person name="Krijgsveld J."/>
            <person name="Kriventseva E.V."/>
            <person name="Kultz D."/>
            <person name="Laforsch C."/>
            <person name="Lindquist E."/>
            <person name="Lopez J."/>
            <person name="Manak J.R."/>
            <person name="Muller J."/>
            <person name="Pangilinan J."/>
            <person name="Patwardhan R.P."/>
            <person name="Pitluck S."/>
            <person name="Pritham E.J."/>
            <person name="Rechtsteiner A."/>
            <person name="Rho M."/>
            <person name="Rogozin I.B."/>
            <person name="Sakarya O."/>
            <person name="Salamov A."/>
            <person name="Schaack S."/>
            <person name="Shapiro H."/>
            <person name="Shiga Y."/>
            <person name="Skalitzky C."/>
            <person name="Smith Z."/>
            <person name="Souvorov A."/>
            <person name="Sung W."/>
            <person name="Tang Z."/>
            <person name="Tsuchiya D."/>
            <person name="Tu H."/>
            <person name="Vos H."/>
            <person name="Wang M."/>
            <person name="Wolf Y.I."/>
            <person name="Yamagata H."/>
            <person name="Yamada T."/>
            <person name="Ye Y."/>
            <person name="Shaw J.R."/>
            <person name="Andrews J."/>
            <person name="Crease T.J."/>
            <person name="Tang H."/>
            <person name="Lucas S.M."/>
            <person name="Robertson H.M."/>
            <person name="Bork P."/>
            <person name="Koonin E.V."/>
            <person name="Zdobnov E.M."/>
            <person name="Grigoriev I.V."/>
            <person name="Lynch M."/>
            <person name="Boore J.L."/>
        </authorList>
    </citation>
    <scope>NUCLEOTIDE SEQUENCE [LARGE SCALE GENOMIC DNA]</scope>
</reference>
<evidence type="ECO:0000256" key="1">
    <source>
        <dbReference type="SAM" id="MobiDB-lite"/>
    </source>
</evidence>
<evidence type="ECO:0000313" key="3">
    <source>
        <dbReference type="Proteomes" id="UP000000305"/>
    </source>
</evidence>
<organism evidence="2 3">
    <name type="scientific">Daphnia pulex</name>
    <name type="common">Water flea</name>
    <dbReference type="NCBI Taxonomy" id="6669"/>
    <lineage>
        <taxon>Eukaryota</taxon>
        <taxon>Metazoa</taxon>
        <taxon>Ecdysozoa</taxon>
        <taxon>Arthropoda</taxon>
        <taxon>Crustacea</taxon>
        <taxon>Branchiopoda</taxon>
        <taxon>Diplostraca</taxon>
        <taxon>Cladocera</taxon>
        <taxon>Anomopoda</taxon>
        <taxon>Daphniidae</taxon>
        <taxon>Daphnia</taxon>
    </lineage>
</organism>
<gene>
    <name evidence="2" type="ORF">DAPPUDRAFT_244749</name>
</gene>
<dbReference type="Proteomes" id="UP000000305">
    <property type="component" value="Unassembled WGS sequence"/>
</dbReference>
<protein>
    <submittedName>
        <fullName evidence="2">Uncharacterized protein</fullName>
    </submittedName>
</protein>
<dbReference type="AlphaFoldDB" id="E9GLQ8"/>
<feature type="compositionally biased region" description="Acidic residues" evidence="1">
    <location>
        <begin position="268"/>
        <end position="292"/>
    </location>
</feature>
<evidence type="ECO:0000313" key="2">
    <source>
        <dbReference type="EMBL" id="EFX79547.1"/>
    </source>
</evidence>